<feature type="domain" description="Aminoglycoside phosphotransferase" evidence="2">
    <location>
        <begin position="69"/>
        <end position="235"/>
    </location>
</feature>
<dbReference type="PANTHER" id="PTHR21310">
    <property type="entry name" value="AMINOGLYCOSIDE PHOSPHOTRANSFERASE-RELATED-RELATED"/>
    <property type="match status" value="1"/>
</dbReference>
<evidence type="ECO:0000313" key="4">
    <source>
        <dbReference type="Proteomes" id="UP000184300"/>
    </source>
</evidence>
<dbReference type="InterPro" id="IPR002575">
    <property type="entry name" value="Aminoglycoside_PTrfase"/>
</dbReference>
<dbReference type="Gene3D" id="3.90.1200.10">
    <property type="match status" value="1"/>
</dbReference>
<gene>
    <name evidence="3" type="ORF">ASPGLDRAFT_64599</name>
</gene>
<reference evidence="4" key="1">
    <citation type="journal article" date="2017" name="Genome Biol.">
        <title>Comparative genomics reveals high biological diversity and specific adaptations in the industrially and medically important fungal genus Aspergillus.</title>
        <authorList>
            <person name="de Vries R.P."/>
            <person name="Riley R."/>
            <person name="Wiebenga A."/>
            <person name="Aguilar-Osorio G."/>
            <person name="Amillis S."/>
            <person name="Uchima C.A."/>
            <person name="Anderluh G."/>
            <person name="Asadollahi M."/>
            <person name="Askin M."/>
            <person name="Barry K."/>
            <person name="Battaglia E."/>
            <person name="Bayram O."/>
            <person name="Benocci T."/>
            <person name="Braus-Stromeyer S.A."/>
            <person name="Caldana C."/>
            <person name="Canovas D."/>
            <person name="Cerqueira G.C."/>
            <person name="Chen F."/>
            <person name="Chen W."/>
            <person name="Choi C."/>
            <person name="Clum A."/>
            <person name="Dos Santos R.A."/>
            <person name="Damasio A.R."/>
            <person name="Diallinas G."/>
            <person name="Emri T."/>
            <person name="Fekete E."/>
            <person name="Flipphi M."/>
            <person name="Freyberg S."/>
            <person name="Gallo A."/>
            <person name="Gournas C."/>
            <person name="Habgood R."/>
            <person name="Hainaut M."/>
            <person name="Harispe M.L."/>
            <person name="Henrissat B."/>
            <person name="Hilden K.S."/>
            <person name="Hope R."/>
            <person name="Hossain A."/>
            <person name="Karabika E."/>
            <person name="Karaffa L."/>
            <person name="Karanyi Z."/>
            <person name="Krasevec N."/>
            <person name="Kuo A."/>
            <person name="Kusch H."/>
            <person name="LaButti K."/>
            <person name="Lagendijk E.L."/>
            <person name="Lapidus A."/>
            <person name="Levasseur A."/>
            <person name="Lindquist E."/>
            <person name="Lipzen A."/>
            <person name="Logrieco A.F."/>
            <person name="MacCabe A."/>
            <person name="Maekelae M.R."/>
            <person name="Malavazi I."/>
            <person name="Melin P."/>
            <person name="Meyer V."/>
            <person name="Mielnichuk N."/>
            <person name="Miskei M."/>
            <person name="Molnar A.P."/>
            <person name="Mule G."/>
            <person name="Ngan C.Y."/>
            <person name="Orejas M."/>
            <person name="Orosz E."/>
            <person name="Ouedraogo J.P."/>
            <person name="Overkamp K.M."/>
            <person name="Park H.-S."/>
            <person name="Perrone G."/>
            <person name="Piumi F."/>
            <person name="Punt P.J."/>
            <person name="Ram A.F."/>
            <person name="Ramon A."/>
            <person name="Rauscher S."/>
            <person name="Record E."/>
            <person name="Riano-Pachon D.M."/>
            <person name="Robert V."/>
            <person name="Roehrig J."/>
            <person name="Ruller R."/>
            <person name="Salamov A."/>
            <person name="Salih N.S."/>
            <person name="Samson R.A."/>
            <person name="Sandor E."/>
            <person name="Sanguinetti M."/>
            <person name="Schuetze T."/>
            <person name="Sepcic K."/>
            <person name="Shelest E."/>
            <person name="Sherlock G."/>
            <person name="Sophianopoulou V."/>
            <person name="Squina F.M."/>
            <person name="Sun H."/>
            <person name="Susca A."/>
            <person name="Todd R.B."/>
            <person name="Tsang A."/>
            <person name="Unkles S.E."/>
            <person name="van de Wiele N."/>
            <person name="van Rossen-Uffink D."/>
            <person name="Oliveira J.V."/>
            <person name="Vesth T.C."/>
            <person name="Visser J."/>
            <person name="Yu J.-H."/>
            <person name="Zhou M."/>
            <person name="Andersen M.R."/>
            <person name="Archer D.B."/>
            <person name="Baker S.E."/>
            <person name="Benoit I."/>
            <person name="Brakhage A.A."/>
            <person name="Braus G.H."/>
            <person name="Fischer R."/>
            <person name="Frisvad J.C."/>
            <person name="Goldman G.H."/>
            <person name="Houbraken J."/>
            <person name="Oakley B."/>
            <person name="Pocsi I."/>
            <person name="Scazzocchio C."/>
            <person name="Seiboth B."/>
            <person name="vanKuyk P.A."/>
            <person name="Wortman J."/>
            <person name="Dyer P.S."/>
            <person name="Grigoriev I.V."/>
        </authorList>
    </citation>
    <scope>NUCLEOTIDE SEQUENCE [LARGE SCALE GENOMIC DNA]</scope>
    <source>
        <strain evidence="4">CBS 516.65</strain>
    </source>
</reference>
<dbReference type="VEuPathDB" id="FungiDB:ASPGLDRAFT_64599"/>
<feature type="region of interest" description="Disordered" evidence="1">
    <location>
        <begin position="1"/>
        <end position="20"/>
    </location>
</feature>
<dbReference type="PANTHER" id="PTHR21310:SF54">
    <property type="entry name" value="AMINOGLYCOSIDE PHOSPHOTRANSFERASE DOMAIN-CONTAINING PROTEIN"/>
    <property type="match status" value="1"/>
</dbReference>
<keyword evidence="4" id="KW-1185">Reference proteome</keyword>
<sequence length="285" mass="31779">MAPIPTSTSSFKTHRAPTLPPPAEIRALNIATNKPSATSFNCPPPVLIPSSGLAVKYGADVTLIEVETQIMIRERLQGRVPVPEVFGWEEDGEQGFLYMELVEGDSLMERWSGLSEDEIRGVCGELRGMMELVRGLEQDDGPYIGSLNNQPLKDLFLTHNPTINGPYQGPNAIDQFQETCGLWITTTNTNQNPIAFTHNDLLPPNILISPSPNPKVTAIVDWAQAGWYPAYWEYCKARYIRVNPRYISDAAIAEWRTKYLPLIVDSVDEEGGYHAWLYFALSKGP</sequence>
<protein>
    <recommendedName>
        <fullName evidence="2">Aminoglycoside phosphotransferase domain-containing protein</fullName>
    </recommendedName>
</protein>
<dbReference type="SUPFAM" id="SSF56112">
    <property type="entry name" value="Protein kinase-like (PK-like)"/>
    <property type="match status" value="1"/>
</dbReference>
<organism evidence="3 4">
    <name type="scientific">Aspergillus glaucus CBS 516.65</name>
    <dbReference type="NCBI Taxonomy" id="1160497"/>
    <lineage>
        <taxon>Eukaryota</taxon>
        <taxon>Fungi</taxon>
        <taxon>Dikarya</taxon>
        <taxon>Ascomycota</taxon>
        <taxon>Pezizomycotina</taxon>
        <taxon>Eurotiomycetes</taxon>
        <taxon>Eurotiomycetidae</taxon>
        <taxon>Eurotiales</taxon>
        <taxon>Aspergillaceae</taxon>
        <taxon>Aspergillus</taxon>
        <taxon>Aspergillus subgen. Aspergillus</taxon>
    </lineage>
</organism>
<dbReference type="RefSeq" id="XP_022404178.1">
    <property type="nucleotide sequence ID" value="XM_022548798.1"/>
</dbReference>
<evidence type="ECO:0000313" key="3">
    <source>
        <dbReference type="EMBL" id="OJJ87489.1"/>
    </source>
</evidence>
<dbReference type="AlphaFoldDB" id="A0A1L9VUA9"/>
<dbReference type="EMBL" id="KV878891">
    <property type="protein sequence ID" value="OJJ87489.1"/>
    <property type="molecule type" value="Genomic_DNA"/>
</dbReference>
<feature type="compositionally biased region" description="Polar residues" evidence="1">
    <location>
        <begin position="1"/>
        <end position="11"/>
    </location>
</feature>
<name>A0A1L9VUA9_ASPGL</name>
<dbReference type="GeneID" id="34465058"/>
<accession>A0A1L9VUA9</accession>
<dbReference type="InterPro" id="IPR051678">
    <property type="entry name" value="AGP_Transferase"/>
</dbReference>
<evidence type="ECO:0000256" key="1">
    <source>
        <dbReference type="SAM" id="MobiDB-lite"/>
    </source>
</evidence>
<dbReference type="Proteomes" id="UP000184300">
    <property type="component" value="Unassembled WGS sequence"/>
</dbReference>
<dbReference type="InterPro" id="IPR011009">
    <property type="entry name" value="Kinase-like_dom_sf"/>
</dbReference>
<dbReference type="Pfam" id="PF01636">
    <property type="entry name" value="APH"/>
    <property type="match status" value="1"/>
</dbReference>
<dbReference type="OrthoDB" id="5404599at2759"/>
<evidence type="ECO:0000259" key="2">
    <source>
        <dbReference type="Pfam" id="PF01636"/>
    </source>
</evidence>
<proteinExistence type="predicted"/>
<dbReference type="CDD" id="cd05120">
    <property type="entry name" value="APH_ChoK_like"/>
    <property type="match status" value="1"/>
</dbReference>